<dbReference type="GeneID" id="66578705"/>
<dbReference type="RefSeq" id="WP_118325071.1">
    <property type="nucleotide sequence ID" value="NZ_CATXNH010000061.1"/>
</dbReference>
<protein>
    <submittedName>
        <fullName evidence="4">Aldehyde oxidase</fullName>
    </submittedName>
</protein>
<dbReference type="SUPFAM" id="SSF54665">
    <property type="entry name" value="CO dehydrogenase molybdoprotein N-domain-like"/>
    <property type="match status" value="1"/>
</dbReference>
<dbReference type="Proteomes" id="UP000265489">
    <property type="component" value="Unassembled WGS sequence"/>
</dbReference>
<accession>A0A395WCJ3</accession>
<evidence type="ECO:0000256" key="2">
    <source>
        <dbReference type="ARBA" id="ARBA00023002"/>
    </source>
</evidence>
<keyword evidence="1" id="KW-0500">Molybdenum</keyword>
<dbReference type="InterPro" id="IPR037165">
    <property type="entry name" value="AldOxase/xan_DH_Mopterin-bd_sf"/>
</dbReference>
<keyword evidence="2" id="KW-0560">Oxidoreductase</keyword>
<name>A0A395WCJ3_9FIRM</name>
<evidence type="ECO:0000313" key="4">
    <source>
        <dbReference type="EMBL" id="RGU91876.1"/>
    </source>
</evidence>
<gene>
    <name evidence="4" type="ORF">DWW32_05605</name>
</gene>
<proteinExistence type="predicted"/>
<dbReference type="GO" id="GO:0005506">
    <property type="term" value="F:iron ion binding"/>
    <property type="evidence" value="ECO:0007669"/>
    <property type="project" value="InterPro"/>
</dbReference>
<dbReference type="InterPro" id="IPR036856">
    <property type="entry name" value="Ald_Oxase/Xan_DH_a/b_sf"/>
</dbReference>
<feature type="domain" description="Aldehyde oxidase/xanthine dehydrogenase a/b hammerhead" evidence="3">
    <location>
        <begin position="18"/>
        <end position="130"/>
    </location>
</feature>
<dbReference type="Gene3D" id="3.90.1170.50">
    <property type="entry name" value="Aldehyde oxidase/xanthine dehydrogenase, a/b hammerhead"/>
    <property type="match status" value="1"/>
</dbReference>
<dbReference type="Pfam" id="PF01315">
    <property type="entry name" value="Ald_Xan_dh_C"/>
    <property type="match status" value="1"/>
</dbReference>
<dbReference type="Pfam" id="PF02738">
    <property type="entry name" value="MoCoBD_1"/>
    <property type="match status" value="1"/>
</dbReference>
<dbReference type="PANTHER" id="PTHR11908:SF132">
    <property type="entry name" value="ALDEHYDE OXIDASE 1-RELATED"/>
    <property type="match status" value="1"/>
</dbReference>
<dbReference type="GO" id="GO:0016491">
    <property type="term" value="F:oxidoreductase activity"/>
    <property type="evidence" value="ECO:0007669"/>
    <property type="project" value="UniProtKB-KW"/>
</dbReference>
<dbReference type="EMBL" id="QRYQ01000008">
    <property type="protein sequence ID" value="RGU91876.1"/>
    <property type="molecule type" value="Genomic_DNA"/>
</dbReference>
<dbReference type="SUPFAM" id="SSF56003">
    <property type="entry name" value="Molybdenum cofactor-binding domain"/>
    <property type="match status" value="1"/>
</dbReference>
<dbReference type="InterPro" id="IPR000674">
    <property type="entry name" value="Ald_Oxase/Xan_DH_a/b"/>
</dbReference>
<dbReference type="InterPro" id="IPR016208">
    <property type="entry name" value="Ald_Oxase/xanthine_DH-like"/>
</dbReference>
<evidence type="ECO:0000259" key="3">
    <source>
        <dbReference type="SMART" id="SM01008"/>
    </source>
</evidence>
<dbReference type="InterPro" id="IPR008274">
    <property type="entry name" value="AldOxase/xan_DH_MoCoBD1"/>
</dbReference>
<dbReference type="Gene3D" id="3.30.365.10">
    <property type="entry name" value="Aldehyde oxidase/xanthine dehydrogenase, molybdopterin binding domain"/>
    <property type="match status" value="4"/>
</dbReference>
<organism evidence="4 5">
    <name type="scientific">Holdemanella biformis</name>
    <dbReference type="NCBI Taxonomy" id="1735"/>
    <lineage>
        <taxon>Bacteria</taxon>
        <taxon>Bacillati</taxon>
        <taxon>Bacillota</taxon>
        <taxon>Erysipelotrichia</taxon>
        <taxon>Erysipelotrichales</taxon>
        <taxon>Erysipelotrichaceae</taxon>
        <taxon>Holdemanella</taxon>
    </lineage>
</organism>
<dbReference type="Pfam" id="PF20256">
    <property type="entry name" value="MoCoBD_2"/>
    <property type="match status" value="1"/>
</dbReference>
<reference evidence="4 5" key="1">
    <citation type="submission" date="2018-08" db="EMBL/GenBank/DDBJ databases">
        <title>A genome reference for cultivated species of the human gut microbiota.</title>
        <authorList>
            <person name="Zou Y."/>
            <person name="Xue W."/>
            <person name="Luo G."/>
        </authorList>
    </citation>
    <scope>NUCLEOTIDE SEQUENCE [LARGE SCALE GENOMIC DNA]</scope>
    <source>
        <strain evidence="4 5">AF15-20</strain>
    </source>
</reference>
<evidence type="ECO:0000313" key="5">
    <source>
        <dbReference type="Proteomes" id="UP000265489"/>
    </source>
</evidence>
<dbReference type="PANTHER" id="PTHR11908">
    <property type="entry name" value="XANTHINE DEHYDROGENASE"/>
    <property type="match status" value="1"/>
</dbReference>
<evidence type="ECO:0000256" key="1">
    <source>
        <dbReference type="ARBA" id="ARBA00022505"/>
    </source>
</evidence>
<dbReference type="AlphaFoldDB" id="A0A395WCJ3"/>
<dbReference type="SMART" id="SM01008">
    <property type="entry name" value="Ald_Xan_dh_C"/>
    <property type="match status" value="1"/>
</dbReference>
<sequence>MNSVGKGVIKKDAMALVTGQPVYCDDLAPKDCLIVKLLRSPHAYAKIKSIDTSIAKRIPGIEAIYTYEDVPTSRFTLAGQSYPEPSPYDRRILENVVRYVGDEVAIVAGANEDCVERALKAIKVDYEVLEPLLDFEKSIDNTIVIHEEEDYKCLCEIGNDVKRNIVSSGESVVGDVDAVLKECDVVLERDYHTKANAQAMMETMRSYCYIDTYGRLNCVSSTQIPFHVRRILSNALEIPKSKINVIKPRIGGGFGAKQTACCEIFTAFVTWKLKKPSKIVYTREETFAASNSRHEMKMHVRIGATKDGTIEAIDLYTLSNQGAYGEHGPTTIGLAGHKSLPLYNHVKASRFTYDVVYTNTMRAGAYRGYGATQGQFAVESIINELADELNMDPCEIRFKNMTRENEVLSQYYNEELNACALDRCLEKAMEMIDYKNKPLRRDMGDFVRGLGVSLSMQGSGISGLDVGSVEIKLQDDGFYTLSIGATDMGTGCDTILAQMVAECMDCDVDQVVTSSLDTDHAPYDTGSYASSTTYVTGMAVVKACEKLRNSILEAAAGFFNVDKEDIEFDGKKINTLDHAHEMSLAEFADTCFNGGIAKALIASDSHMSPTSPPPFMVGIAEVDVDKLTGEIKVHDYVSVVDCGTVINPNLARVQAEGGIVQGIGMALSEDITYSNEGKMRNRNFLQYKLPTRVDVPSVRVEFESSYEDNGPFGAKSIGEVVINTPTSAIASAIKHATGVQVRTLPITAEKVLLGKEDE</sequence>
<dbReference type="InterPro" id="IPR046867">
    <property type="entry name" value="AldOxase/xan_DH_MoCoBD2"/>
</dbReference>
<comment type="caution">
    <text evidence="4">The sequence shown here is derived from an EMBL/GenBank/DDBJ whole genome shotgun (WGS) entry which is preliminary data.</text>
</comment>